<evidence type="ECO:0000256" key="2">
    <source>
        <dbReference type="ARBA" id="ARBA00022771"/>
    </source>
</evidence>
<sequence length="687" mass="77577">MSTSPAKNVTTYCIVCNAPTTKCCARCNKVYYCNAKHQKSDWKKHKMVCTPKKTSEKDNNAMIVHGQRQTEEESFADLDRLANLMNLVDPEGPFSNASSKTSYATEYKNYYPTDSSGYNTLSISKKLGVRLAFQEKFLDADTAISDPGHNQKRGDQLHMNLPGFYVPITSGKDPSTVTEPNRNGRNNFAIGFVDLSILLGATITSASVGSNKHKPNTKANVRENNVEGQITRIIGFDASEYAVAKTKVVVAMIANNAPTLSIVQVWYSTVWTKTTYDHFLQAVDAVIQQRDANRRTDPAEKIPNPEPQDRVFKIVRYWSSVRKRDPRLRVTTAHENWMKHCPPTSSPYIAINNLSEERDRVEVARYILTGEFPLLSGGSSKTASNKKKKMTDHMKRFALNDDELLGSVTMFACMDGYEPHKDTEMVLRGVPMVHVLAKYDRNTTSLLDAVYSYLEGQINRVKQWLGCESDVGGNNDGGGNSTSAVKTPKTILKIFLYKADLIEADCDWLSSYVKKELKPCTVLWSNHVCDYRSKDDFHRIAKSLSGPQTRHFMYTMNWVQDIMGAMILDVQDGKERVKILENAKKLIKSIGPTIDKSGYFVYQNQIDHPFNVGGYLLAHETKDYWVNYFFENEKTNNVLGFISPPISTAQSMLTLHLIWSYNKNFQPTTTGLYLPNFYKKSDYPSGD</sequence>
<dbReference type="Pfam" id="PF01753">
    <property type="entry name" value="zf-MYND"/>
    <property type="match status" value="1"/>
</dbReference>
<dbReference type="GO" id="GO:0008270">
    <property type="term" value="F:zinc ion binding"/>
    <property type="evidence" value="ECO:0007669"/>
    <property type="project" value="UniProtKB-KW"/>
</dbReference>
<evidence type="ECO:0000256" key="3">
    <source>
        <dbReference type="ARBA" id="ARBA00022833"/>
    </source>
</evidence>
<feature type="domain" description="MYND-type" evidence="5">
    <location>
        <begin position="13"/>
        <end position="49"/>
    </location>
</feature>
<evidence type="ECO:0000256" key="1">
    <source>
        <dbReference type="ARBA" id="ARBA00022723"/>
    </source>
</evidence>
<comment type="caution">
    <text evidence="6">The sequence shown here is derived from an EMBL/GenBank/DDBJ whole genome shotgun (WGS) entry which is preliminary data.</text>
</comment>
<dbReference type="EMBL" id="CAJVPI010002679">
    <property type="protein sequence ID" value="CAG8647609.1"/>
    <property type="molecule type" value="Genomic_DNA"/>
</dbReference>
<proteinExistence type="predicted"/>
<dbReference type="SUPFAM" id="SSF144232">
    <property type="entry name" value="HIT/MYND zinc finger-like"/>
    <property type="match status" value="1"/>
</dbReference>
<keyword evidence="7" id="KW-1185">Reference proteome</keyword>
<dbReference type="AlphaFoldDB" id="A0A9N9DPZ2"/>
<accession>A0A9N9DPZ2</accession>
<name>A0A9N9DPZ2_9GLOM</name>
<dbReference type="PROSITE" id="PS50865">
    <property type="entry name" value="ZF_MYND_2"/>
    <property type="match status" value="1"/>
</dbReference>
<dbReference type="InterPro" id="IPR002893">
    <property type="entry name" value="Znf_MYND"/>
</dbReference>
<dbReference type="Gene3D" id="6.10.140.2220">
    <property type="match status" value="1"/>
</dbReference>
<evidence type="ECO:0000259" key="5">
    <source>
        <dbReference type="PROSITE" id="PS50865"/>
    </source>
</evidence>
<keyword evidence="1" id="KW-0479">Metal-binding</keyword>
<protein>
    <submittedName>
        <fullName evidence="6">979_t:CDS:1</fullName>
    </submittedName>
</protein>
<evidence type="ECO:0000256" key="4">
    <source>
        <dbReference type="PROSITE-ProRule" id="PRU00134"/>
    </source>
</evidence>
<evidence type="ECO:0000313" key="6">
    <source>
        <dbReference type="EMBL" id="CAG8647609.1"/>
    </source>
</evidence>
<dbReference type="PROSITE" id="PS01360">
    <property type="entry name" value="ZF_MYND_1"/>
    <property type="match status" value="1"/>
</dbReference>
<keyword evidence="3" id="KW-0862">Zinc</keyword>
<keyword evidence="2 4" id="KW-0863">Zinc-finger</keyword>
<gene>
    <name evidence="6" type="ORF">PBRASI_LOCUS10110</name>
</gene>
<evidence type="ECO:0000313" key="7">
    <source>
        <dbReference type="Proteomes" id="UP000789739"/>
    </source>
</evidence>
<organism evidence="6 7">
    <name type="scientific">Paraglomus brasilianum</name>
    <dbReference type="NCBI Taxonomy" id="144538"/>
    <lineage>
        <taxon>Eukaryota</taxon>
        <taxon>Fungi</taxon>
        <taxon>Fungi incertae sedis</taxon>
        <taxon>Mucoromycota</taxon>
        <taxon>Glomeromycotina</taxon>
        <taxon>Glomeromycetes</taxon>
        <taxon>Paraglomerales</taxon>
        <taxon>Paraglomeraceae</taxon>
        <taxon>Paraglomus</taxon>
    </lineage>
</organism>
<dbReference type="OrthoDB" id="437457at2759"/>
<reference evidence="6" key="1">
    <citation type="submission" date="2021-06" db="EMBL/GenBank/DDBJ databases">
        <authorList>
            <person name="Kallberg Y."/>
            <person name="Tangrot J."/>
            <person name="Rosling A."/>
        </authorList>
    </citation>
    <scope>NUCLEOTIDE SEQUENCE</scope>
    <source>
        <strain evidence="6">BR232B</strain>
    </source>
</reference>
<dbReference type="Proteomes" id="UP000789739">
    <property type="component" value="Unassembled WGS sequence"/>
</dbReference>